<proteinExistence type="predicted"/>
<dbReference type="AlphaFoldDB" id="A0A401UJL9"/>
<reference evidence="2 3" key="1">
    <citation type="submission" date="2018-11" db="EMBL/GenBank/DDBJ databases">
        <title>Genome sequencing and assembly of Clostridium tagluense strain A121.</title>
        <authorList>
            <person name="Murakami T."/>
            <person name="Segawa T."/>
            <person name="Shcherbakova V.A."/>
            <person name="Mori H."/>
            <person name="Yoshimura Y."/>
        </authorList>
    </citation>
    <scope>NUCLEOTIDE SEQUENCE [LARGE SCALE GENOMIC DNA]</scope>
    <source>
        <strain evidence="2 3">A121</strain>
    </source>
</reference>
<keyword evidence="1" id="KW-1133">Transmembrane helix</keyword>
<feature type="transmembrane region" description="Helical" evidence="1">
    <location>
        <begin position="7"/>
        <end position="26"/>
    </location>
</feature>
<evidence type="ECO:0000256" key="1">
    <source>
        <dbReference type="SAM" id="Phobius"/>
    </source>
</evidence>
<sequence>MGKRIKIIIAVVITAVVISIGGYYAYPKYDLNKRMQASDKIMKEKKLKTNNTDKAIVSEILKSNTKIEYAYISHNDEDVILNLMFHKGIDDNDKVLKTSEYMSIVRKQYKGKGKNISATIIPNN</sequence>
<keyword evidence="1" id="KW-0472">Membrane</keyword>
<protein>
    <submittedName>
        <fullName evidence="2">Uncharacterized protein</fullName>
    </submittedName>
</protein>
<accession>A0A401UJL9</accession>
<dbReference type="EMBL" id="BHYK01000006">
    <property type="protein sequence ID" value="GCD09747.1"/>
    <property type="molecule type" value="Genomic_DNA"/>
</dbReference>
<dbReference type="Proteomes" id="UP000287872">
    <property type="component" value="Unassembled WGS sequence"/>
</dbReference>
<evidence type="ECO:0000313" key="2">
    <source>
        <dbReference type="EMBL" id="GCD09747.1"/>
    </source>
</evidence>
<keyword evidence="1" id="KW-0812">Transmembrane</keyword>
<keyword evidence="3" id="KW-1185">Reference proteome</keyword>
<organism evidence="2 3">
    <name type="scientific">Clostridium tagluense</name>
    <dbReference type="NCBI Taxonomy" id="360422"/>
    <lineage>
        <taxon>Bacteria</taxon>
        <taxon>Bacillati</taxon>
        <taxon>Bacillota</taxon>
        <taxon>Clostridia</taxon>
        <taxon>Eubacteriales</taxon>
        <taxon>Clostridiaceae</taxon>
        <taxon>Clostridium</taxon>
    </lineage>
</organism>
<name>A0A401UJL9_9CLOT</name>
<evidence type="ECO:0000313" key="3">
    <source>
        <dbReference type="Proteomes" id="UP000287872"/>
    </source>
</evidence>
<dbReference type="OrthoDB" id="1943059at2"/>
<gene>
    <name evidence="2" type="ORF">Ctaglu_13700</name>
</gene>
<comment type="caution">
    <text evidence="2">The sequence shown here is derived from an EMBL/GenBank/DDBJ whole genome shotgun (WGS) entry which is preliminary data.</text>
</comment>
<dbReference type="RefSeq" id="WP_124999461.1">
    <property type="nucleotide sequence ID" value="NZ_BHYK01000006.1"/>
</dbReference>